<dbReference type="EMBL" id="CACVBY010000069">
    <property type="protein sequence ID" value="CAA7390356.1"/>
    <property type="molecule type" value="Genomic_DNA"/>
</dbReference>
<protein>
    <submittedName>
        <fullName evidence="2">Uncharacterized protein</fullName>
    </submittedName>
</protein>
<evidence type="ECO:0000313" key="3">
    <source>
        <dbReference type="Proteomes" id="UP000445309"/>
    </source>
</evidence>
<keyword evidence="1" id="KW-1133">Transmembrane helix</keyword>
<dbReference type="RefSeq" id="WP_162073694.1">
    <property type="nucleotide sequence ID" value="NZ_CACVBY010000069.1"/>
</dbReference>
<keyword evidence="3" id="KW-1185">Reference proteome</keyword>
<feature type="transmembrane region" description="Helical" evidence="1">
    <location>
        <begin position="16"/>
        <end position="35"/>
    </location>
</feature>
<keyword evidence="1" id="KW-0812">Transmembrane</keyword>
<dbReference type="AlphaFoldDB" id="A0A6N4XUS4"/>
<dbReference type="Proteomes" id="UP000445309">
    <property type="component" value="Unassembled WGS sequence"/>
</dbReference>
<organism evidence="2 3">
    <name type="scientific">Chryseobacterium fistulae</name>
    <dbReference type="NCBI Taxonomy" id="2675058"/>
    <lineage>
        <taxon>Bacteria</taxon>
        <taxon>Pseudomonadati</taxon>
        <taxon>Bacteroidota</taxon>
        <taxon>Flavobacteriia</taxon>
        <taxon>Flavobacteriales</taxon>
        <taxon>Weeksellaceae</taxon>
        <taxon>Chryseobacterium group</taxon>
        <taxon>Chryseobacterium</taxon>
    </lineage>
</organism>
<proteinExistence type="predicted"/>
<evidence type="ECO:0000313" key="2">
    <source>
        <dbReference type="EMBL" id="CAA7390356.1"/>
    </source>
</evidence>
<sequence>MPTVANTYAQVNMYDLLLGTGFLIANQFVSISLYINRGVSSIKYVGPNGVLQTLATGKYDIWANTTKGTSGSAITSSVPLSDLKIVSSQNVIGSATFDDFSLTAIPHPGTVWNGTSWTNTPTADYDATINGNYSGAGFTASTITVNSNNTFSPSGATNSGDCRKQWKHCFR</sequence>
<keyword evidence="1" id="KW-0472">Membrane</keyword>
<name>A0A6N4XUS4_9FLAO</name>
<reference evidence="2 3" key="1">
    <citation type="submission" date="2020-01" db="EMBL/GenBank/DDBJ databases">
        <authorList>
            <person name="Rodrigo-Torres L."/>
            <person name="Arahal R. D."/>
            <person name="Lucena T."/>
        </authorList>
    </citation>
    <scope>NUCLEOTIDE SEQUENCE [LARGE SCALE GENOMIC DNA]</scope>
    <source>
        <strain evidence="2 3">CECT 9393</strain>
    </source>
</reference>
<gene>
    <name evidence="2" type="ORF">CHRY9393_02660</name>
</gene>
<evidence type="ECO:0000256" key="1">
    <source>
        <dbReference type="SAM" id="Phobius"/>
    </source>
</evidence>
<accession>A0A6N4XUS4</accession>